<keyword evidence="2" id="KW-0472">Membrane</keyword>
<feature type="signal peptide" evidence="3">
    <location>
        <begin position="1"/>
        <end position="23"/>
    </location>
</feature>
<dbReference type="EMBL" id="ML977176">
    <property type="protein sequence ID" value="KAF1983315.1"/>
    <property type="molecule type" value="Genomic_DNA"/>
</dbReference>
<dbReference type="Proteomes" id="UP000800041">
    <property type="component" value="Unassembled WGS sequence"/>
</dbReference>
<organism evidence="4 5">
    <name type="scientific">Aulographum hederae CBS 113979</name>
    <dbReference type="NCBI Taxonomy" id="1176131"/>
    <lineage>
        <taxon>Eukaryota</taxon>
        <taxon>Fungi</taxon>
        <taxon>Dikarya</taxon>
        <taxon>Ascomycota</taxon>
        <taxon>Pezizomycotina</taxon>
        <taxon>Dothideomycetes</taxon>
        <taxon>Pleosporomycetidae</taxon>
        <taxon>Aulographales</taxon>
        <taxon>Aulographaceae</taxon>
    </lineage>
</organism>
<feature type="compositionally biased region" description="Basic residues" evidence="1">
    <location>
        <begin position="244"/>
        <end position="258"/>
    </location>
</feature>
<feature type="region of interest" description="Disordered" evidence="1">
    <location>
        <begin position="223"/>
        <end position="267"/>
    </location>
</feature>
<evidence type="ECO:0000256" key="2">
    <source>
        <dbReference type="SAM" id="Phobius"/>
    </source>
</evidence>
<reference evidence="4" key="1">
    <citation type="journal article" date="2020" name="Stud. Mycol.">
        <title>101 Dothideomycetes genomes: a test case for predicting lifestyles and emergence of pathogens.</title>
        <authorList>
            <person name="Haridas S."/>
            <person name="Albert R."/>
            <person name="Binder M."/>
            <person name="Bloem J."/>
            <person name="Labutti K."/>
            <person name="Salamov A."/>
            <person name="Andreopoulos B."/>
            <person name="Baker S."/>
            <person name="Barry K."/>
            <person name="Bills G."/>
            <person name="Bluhm B."/>
            <person name="Cannon C."/>
            <person name="Castanera R."/>
            <person name="Culley D."/>
            <person name="Daum C."/>
            <person name="Ezra D."/>
            <person name="Gonzalez J."/>
            <person name="Henrissat B."/>
            <person name="Kuo A."/>
            <person name="Liang C."/>
            <person name="Lipzen A."/>
            <person name="Lutzoni F."/>
            <person name="Magnuson J."/>
            <person name="Mondo S."/>
            <person name="Nolan M."/>
            <person name="Ohm R."/>
            <person name="Pangilinan J."/>
            <person name="Park H.-J."/>
            <person name="Ramirez L."/>
            <person name="Alfaro M."/>
            <person name="Sun H."/>
            <person name="Tritt A."/>
            <person name="Yoshinaga Y."/>
            <person name="Zwiers L.-H."/>
            <person name="Turgeon B."/>
            <person name="Goodwin S."/>
            <person name="Spatafora J."/>
            <person name="Crous P."/>
            <person name="Grigoriev I."/>
        </authorList>
    </citation>
    <scope>NUCLEOTIDE SEQUENCE</scope>
    <source>
        <strain evidence="4">CBS 113979</strain>
    </source>
</reference>
<evidence type="ECO:0000256" key="3">
    <source>
        <dbReference type="SAM" id="SignalP"/>
    </source>
</evidence>
<feature type="compositionally biased region" description="Basic and acidic residues" evidence="1">
    <location>
        <begin position="233"/>
        <end position="243"/>
    </location>
</feature>
<evidence type="ECO:0000313" key="5">
    <source>
        <dbReference type="Proteomes" id="UP000800041"/>
    </source>
</evidence>
<evidence type="ECO:0000313" key="4">
    <source>
        <dbReference type="EMBL" id="KAF1983315.1"/>
    </source>
</evidence>
<feature type="chain" id="PRO_5026197123" evidence="3">
    <location>
        <begin position="24"/>
        <end position="282"/>
    </location>
</feature>
<keyword evidence="5" id="KW-1185">Reference proteome</keyword>
<dbReference type="AlphaFoldDB" id="A0A6G1GQU6"/>
<accession>A0A6G1GQU6</accession>
<keyword evidence="2" id="KW-1133">Transmembrane helix</keyword>
<keyword evidence="3" id="KW-0732">Signal</keyword>
<sequence length="282" mass="32347">MRFLYAAFLLLAILLSALSPTVASPVKHPKPHNKDSPKLSCQSPKYNHIFFVAHRHPENTTQVVYLMTTPWVLHYPSQLRKAIDQHGYDILTESNFTSGPGLLASQPGSPPGAPTDPKGKFPFHCTWQQLFSLTEAQALKRGSGFVNYGFLDQPLVEWGQLQASEVGWMMEVILGEQFPWVEIAVLLSCTVGPLLLAAIWFLWREYILINELLRSIQEDNEEGERRRRRRKGKAGEETEGEKKEKKRKKNGATKSGKRGKMERNGKLKWWNRQWAALRQRWL</sequence>
<evidence type="ECO:0000256" key="1">
    <source>
        <dbReference type="SAM" id="MobiDB-lite"/>
    </source>
</evidence>
<gene>
    <name evidence="4" type="ORF">K402DRAFT_177081</name>
</gene>
<proteinExistence type="predicted"/>
<feature type="transmembrane region" description="Helical" evidence="2">
    <location>
        <begin position="180"/>
        <end position="203"/>
    </location>
</feature>
<name>A0A6G1GQU6_9PEZI</name>
<protein>
    <submittedName>
        <fullName evidence="4">Uncharacterized protein</fullName>
    </submittedName>
</protein>
<keyword evidence="2" id="KW-0812">Transmembrane</keyword>